<sequence length="561" mass="63954">MINYERINTVAQEDVKNKHAYLVGGGIASLASAAYLIRDGHMPAEHIHILEKSQVLGGSMDGAGDMEQGYRARGGRELEAHMECLWDLYSFIPSLTNPDRTVLDEFRELNIEEPIKSHCRLMENAGQIADFSTLGLSTEDIMSLSKLLFTHEDDLSYITCEEWFKPEFFETNFWYFWRSMFAFENWHSVMEVRRYMARFMHLITGMNQLEGILHTEYNQYDSLILPLITWLEKQGVHMELGVEVTDIDINVTDTEKTVERIYMTRNGKKETIDTTVNDLVFVTNGSMTENSTYGSMDRPAVLNRNQKDRGCWSLWEKIAKRSPDFGHPEVFAGDIDQSKWLSFTTTIMDYPKVFDYLYELSGDKPGMGGAVTIKDSNWLITWVLPKDPHFMNQPDNAQIIWAYGLFADKEGNFIKKKMCDCTGAELLSELLYHMGLEKDIPEVLASSNVIPCMMPYITSQFMPRGKGDRPDVVPKGSRNLAFLGQFAEVPHDCVFTVEYSIRSGMMGVYTLLGIDKQVPPVYAGKYDVRVLLNAARTMLGDREISVDRLIGKLLFNTGLKG</sequence>
<proteinExistence type="predicted"/>
<dbReference type="NCBIfam" id="NF010584">
    <property type="entry name" value="PRK13977.1"/>
    <property type="match status" value="1"/>
</dbReference>
<dbReference type="PANTHER" id="PTHR37417">
    <property type="entry name" value="67 KDA MYOSIN-CROSS-REACTIVE ANTIGEN FAMILY PROTEIN (AFU_ORTHOLOGUE AFUA_5G09970)"/>
    <property type="match status" value="1"/>
</dbReference>
<dbReference type="Gene3D" id="3.50.50.60">
    <property type="entry name" value="FAD/NAD(P)-binding domain"/>
    <property type="match status" value="3"/>
</dbReference>
<dbReference type="GO" id="GO:0071949">
    <property type="term" value="F:FAD binding"/>
    <property type="evidence" value="ECO:0007669"/>
    <property type="project" value="InterPro"/>
</dbReference>
<gene>
    <name evidence="1" type="ORF">HZI73_19045</name>
</gene>
<name>A0A8J8MML7_9FIRM</name>
<reference evidence="1" key="1">
    <citation type="submission" date="2020-07" db="EMBL/GenBank/DDBJ databases">
        <title>Vallitalea pronyensis genome.</title>
        <authorList>
            <person name="Postec A."/>
        </authorList>
    </citation>
    <scope>NUCLEOTIDE SEQUENCE</scope>
    <source>
        <strain evidence="1">FatNI3</strain>
    </source>
</reference>
<protein>
    <submittedName>
        <fullName evidence="1">Oleate hydratase</fullName>
        <ecNumber evidence="1">4.2.1.53</ecNumber>
    </submittedName>
</protein>
<accession>A0A8J8MML7</accession>
<dbReference type="GO" id="GO:0006631">
    <property type="term" value="P:fatty acid metabolic process"/>
    <property type="evidence" value="ECO:0007669"/>
    <property type="project" value="InterPro"/>
</dbReference>
<dbReference type="AlphaFoldDB" id="A0A8J8MML7"/>
<dbReference type="Proteomes" id="UP000683246">
    <property type="component" value="Chromosome"/>
</dbReference>
<dbReference type="KEGG" id="vpy:HZI73_19045"/>
<dbReference type="InterPro" id="IPR036188">
    <property type="entry name" value="FAD/NAD-bd_sf"/>
</dbReference>
<evidence type="ECO:0000313" key="2">
    <source>
        <dbReference type="Proteomes" id="UP000683246"/>
    </source>
</evidence>
<dbReference type="PANTHER" id="PTHR37417:SF3">
    <property type="entry name" value="MYOSIN-CROSSREACTIVE PROTEIN"/>
    <property type="match status" value="1"/>
</dbReference>
<dbReference type="InterPro" id="IPR010354">
    <property type="entry name" value="Oleate_hydratase"/>
</dbReference>
<dbReference type="EMBL" id="CP058649">
    <property type="protein sequence ID" value="QUI24261.1"/>
    <property type="molecule type" value="Genomic_DNA"/>
</dbReference>
<dbReference type="GO" id="GO:0050151">
    <property type="term" value="F:oleate hydratase activity"/>
    <property type="evidence" value="ECO:0007669"/>
    <property type="project" value="UniProtKB-EC"/>
</dbReference>
<evidence type="ECO:0000313" key="1">
    <source>
        <dbReference type="EMBL" id="QUI24261.1"/>
    </source>
</evidence>
<dbReference type="RefSeq" id="WP_212694955.1">
    <property type="nucleotide sequence ID" value="NZ_CP058649.1"/>
</dbReference>
<dbReference type="EC" id="4.2.1.53" evidence="1"/>
<dbReference type="SUPFAM" id="SSF51905">
    <property type="entry name" value="FAD/NAD(P)-binding domain"/>
    <property type="match status" value="1"/>
</dbReference>
<dbReference type="Pfam" id="PF06100">
    <property type="entry name" value="MCRA"/>
    <property type="match status" value="1"/>
</dbReference>
<keyword evidence="2" id="KW-1185">Reference proteome</keyword>
<keyword evidence="1" id="KW-0456">Lyase</keyword>
<organism evidence="1 2">
    <name type="scientific">Vallitalea pronyensis</name>
    <dbReference type="NCBI Taxonomy" id="1348613"/>
    <lineage>
        <taxon>Bacteria</taxon>
        <taxon>Bacillati</taxon>
        <taxon>Bacillota</taxon>
        <taxon>Clostridia</taxon>
        <taxon>Lachnospirales</taxon>
        <taxon>Vallitaleaceae</taxon>
        <taxon>Vallitalea</taxon>
    </lineage>
</organism>